<proteinExistence type="predicted"/>
<reference evidence="3 4" key="1">
    <citation type="submission" date="2021-06" db="EMBL/GenBank/DDBJ databases">
        <authorList>
            <person name="Grouzdev D.S."/>
            <person name="Koziaeva V."/>
        </authorList>
    </citation>
    <scope>NUCLEOTIDE SEQUENCE [LARGE SCALE GENOMIC DNA]</scope>
    <source>
        <strain evidence="3 4">22</strain>
    </source>
</reference>
<evidence type="ECO:0000256" key="1">
    <source>
        <dbReference type="SAM" id="MobiDB-lite"/>
    </source>
</evidence>
<dbReference type="RefSeq" id="WP_261971189.1">
    <property type="nucleotide sequence ID" value="NZ_JAHHZF010000014.1"/>
</dbReference>
<feature type="region of interest" description="Disordered" evidence="1">
    <location>
        <begin position="68"/>
        <end position="95"/>
    </location>
</feature>
<feature type="compositionally biased region" description="Low complexity" evidence="1">
    <location>
        <begin position="76"/>
        <end position="89"/>
    </location>
</feature>
<comment type="caution">
    <text evidence="3">The sequence shown here is derived from an EMBL/GenBank/DDBJ whole genome shotgun (WGS) entry which is preliminary data.</text>
</comment>
<name>A0A947D7T9_9HYPH</name>
<evidence type="ECO:0000313" key="3">
    <source>
        <dbReference type="EMBL" id="MBT9292693.1"/>
    </source>
</evidence>
<protein>
    <submittedName>
        <fullName evidence="3">Helix-turn-helix domain-containing protein</fullName>
    </submittedName>
</protein>
<evidence type="ECO:0000313" key="4">
    <source>
        <dbReference type="Proteomes" id="UP000766595"/>
    </source>
</evidence>
<gene>
    <name evidence="3" type="ORF">KL771_24750</name>
</gene>
<dbReference type="PROSITE" id="PS50943">
    <property type="entry name" value="HTH_CROC1"/>
    <property type="match status" value="1"/>
</dbReference>
<feature type="domain" description="HTH cro/C1-type" evidence="2">
    <location>
        <begin position="22"/>
        <end position="64"/>
    </location>
</feature>
<dbReference type="Gene3D" id="1.10.260.40">
    <property type="entry name" value="lambda repressor-like DNA-binding domains"/>
    <property type="match status" value="1"/>
</dbReference>
<evidence type="ECO:0000259" key="2">
    <source>
        <dbReference type="PROSITE" id="PS50943"/>
    </source>
</evidence>
<sequence length="170" mass="18169">MHSEKFADRLKQLLADSKQSERAFARAIGLSPGGLRGLLHEGKGPTLETVLQIASACGVSVLWLSTGEGQPHAAKPDSTGGSPGTGRPPAGLDPELFGRVVDRVAKVYREANVRLPEVDKGRIAAERYPEIADQAESADEWPALLDLIEVRLKKALQTAVNAPGQTKREA</sequence>
<keyword evidence="4" id="KW-1185">Reference proteome</keyword>
<dbReference type="AlphaFoldDB" id="A0A947D7T9"/>
<dbReference type="SUPFAM" id="SSF47413">
    <property type="entry name" value="lambda repressor-like DNA-binding domains"/>
    <property type="match status" value="1"/>
</dbReference>
<dbReference type="GO" id="GO:0003677">
    <property type="term" value="F:DNA binding"/>
    <property type="evidence" value="ECO:0007669"/>
    <property type="project" value="InterPro"/>
</dbReference>
<dbReference type="CDD" id="cd00093">
    <property type="entry name" value="HTH_XRE"/>
    <property type="match status" value="1"/>
</dbReference>
<organism evidence="3 4">
    <name type="scientific">Prosthecodimorpha staleyi</name>
    <dbReference type="NCBI Taxonomy" id="2840188"/>
    <lineage>
        <taxon>Bacteria</taxon>
        <taxon>Pseudomonadati</taxon>
        <taxon>Pseudomonadota</taxon>
        <taxon>Alphaproteobacteria</taxon>
        <taxon>Hyphomicrobiales</taxon>
        <taxon>Ancalomicrobiaceae</taxon>
        <taxon>Prosthecodimorpha</taxon>
    </lineage>
</organism>
<dbReference type="SMART" id="SM00530">
    <property type="entry name" value="HTH_XRE"/>
    <property type="match status" value="1"/>
</dbReference>
<accession>A0A947D7T9</accession>
<dbReference type="Pfam" id="PF01381">
    <property type="entry name" value="HTH_3"/>
    <property type="match status" value="1"/>
</dbReference>
<dbReference type="Proteomes" id="UP000766595">
    <property type="component" value="Unassembled WGS sequence"/>
</dbReference>
<dbReference type="EMBL" id="JAHHZF010000014">
    <property type="protein sequence ID" value="MBT9292693.1"/>
    <property type="molecule type" value="Genomic_DNA"/>
</dbReference>
<dbReference type="InterPro" id="IPR010982">
    <property type="entry name" value="Lambda_DNA-bd_dom_sf"/>
</dbReference>
<dbReference type="InterPro" id="IPR001387">
    <property type="entry name" value="Cro/C1-type_HTH"/>
</dbReference>